<proteinExistence type="predicted"/>
<organism evidence="2 3">
    <name type="scientific">Agrococcus jenensis</name>
    <dbReference type="NCBI Taxonomy" id="46353"/>
    <lineage>
        <taxon>Bacteria</taxon>
        <taxon>Bacillati</taxon>
        <taxon>Actinomycetota</taxon>
        <taxon>Actinomycetes</taxon>
        <taxon>Micrococcales</taxon>
        <taxon>Microbacteriaceae</taxon>
        <taxon>Agrococcus</taxon>
    </lineage>
</organism>
<evidence type="ECO:0000256" key="1">
    <source>
        <dbReference type="SAM" id="Phobius"/>
    </source>
</evidence>
<name>A0A3N2AUM4_9MICO</name>
<dbReference type="Pfam" id="PF05437">
    <property type="entry name" value="AzlD"/>
    <property type="match status" value="1"/>
</dbReference>
<feature type="transmembrane region" description="Helical" evidence="1">
    <location>
        <begin position="6"/>
        <end position="25"/>
    </location>
</feature>
<keyword evidence="1" id="KW-1133">Transmembrane helix</keyword>
<keyword evidence="1" id="KW-0472">Membrane</keyword>
<evidence type="ECO:0000313" key="2">
    <source>
        <dbReference type="EMBL" id="ROR66645.1"/>
    </source>
</evidence>
<protein>
    <submittedName>
        <fullName evidence="2">Branched-subunit amino acid transport protein AzlD</fullName>
    </submittedName>
</protein>
<dbReference type="InterPro" id="IPR008407">
    <property type="entry name" value="Brnchd-chn_aa_trnsp_AzlD"/>
</dbReference>
<dbReference type="OrthoDB" id="3733498at2"/>
<keyword evidence="1" id="KW-0812">Transmembrane</keyword>
<accession>A0A3N2AUM4</accession>
<dbReference type="EMBL" id="RKHJ01000001">
    <property type="protein sequence ID" value="ROR66645.1"/>
    <property type="molecule type" value="Genomic_DNA"/>
</dbReference>
<dbReference type="RefSeq" id="WP_123697610.1">
    <property type="nucleotide sequence ID" value="NZ_RKHJ01000001.1"/>
</dbReference>
<feature type="transmembrane region" description="Helical" evidence="1">
    <location>
        <begin position="67"/>
        <end position="97"/>
    </location>
</feature>
<feature type="transmembrane region" description="Helical" evidence="1">
    <location>
        <begin position="37"/>
        <end position="55"/>
    </location>
</feature>
<gene>
    <name evidence="2" type="ORF">EDD26_2037</name>
</gene>
<sequence>MTTWHLILLASIAVLAIKLLGYAVPPRLFDQPRPRRTLELLTVSLLAGLVAVQMLGGDGGIVLDARIPAVAVAAGLFAVRAPFIVAVAAAAATAALLRQLAGLP</sequence>
<reference evidence="2 3" key="1">
    <citation type="submission" date="2018-11" db="EMBL/GenBank/DDBJ databases">
        <title>Sequencing the genomes of 1000 actinobacteria strains.</title>
        <authorList>
            <person name="Klenk H.-P."/>
        </authorList>
    </citation>
    <scope>NUCLEOTIDE SEQUENCE [LARGE SCALE GENOMIC DNA]</scope>
    <source>
        <strain evidence="2 3">DSM 9580</strain>
    </source>
</reference>
<dbReference type="Proteomes" id="UP000275456">
    <property type="component" value="Unassembled WGS sequence"/>
</dbReference>
<keyword evidence="3" id="KW-1185">Reference proteome</keyword>
<dbReference type="AlphaFoldDB" id="A0A3N2AUM4"/>
<comment type="caution">
    <text evidence="2">The sequence shown here is derived from an EMBL/GenBank/DDBJ whole genome shotgun (WGS) entry which is preliminary data.</text>
</comment>
<evidence type="ECO:0000313" key="3">
    <source>
        <dbReference type="Proteomes" id="UP000275456"/>
    </source>
</evidence>